<proteinExistence type="predicted"/>
<feature type="compositionally biased region" description="Low complexity" evidence="2">
    <location>
        <begin position="11"/>
        <end position="24"/>
    </location>
</feature>
<sequence>MTSTIPPAPPSQQQQQPLNPTTTEIITPLPPSALTTLLSTTTTTPPTPLSANTIQILHNLQHQHLWTSLRVHDLHLPSKSTTGPEQSLYLISGIPPHHLYIHPDEQLFMLERGLREDDVELERMFVLPTVQGESWTLRKLAGVFDSLPEGSEEVLEGGGEKAEKLREYYEYRGKARATKEWGWCGEAETELIYDWREEMGLYMGYGCEEKAYAAERTARSKQFLAISLYTEEDRIIYTDDRQQQETNRTKYLSEAFDETDR</sequence>
<dbReference type="PANTHER" id="PTHR28518:SF1">
    <property type="entry name" value="TRNA-SPLICING ENDONUCLEASE SUBUNIT SEN15"/>
    <property type="match status" value="1"/>
</dbReference>
<dbReference type="SUPFAM" id="SSF53032">
    <property type="entry name" value="tRNA-intron endonuclease catalytic domain-like"/>
    <property type="match status" value="1"/>
</dbReference>
<evidence type="ECO:0000259" key="3">
    <source>
        <dbReference type="Pfam" id="PF09631"/>
    </source>
</evidence>
<dbReference type="RefSeq" id="XP_026620238.1">
    <property type="nucleotide sequence ID" value="XM_026774796.1"/>
</dbReference>
<organism evidence="4 5">
    <name type="scientific">Aspergillus welwitschiae</name>
    <dbReference type="NCBI Taxonomy" id="1341132"/>
    <lineage>
        <taxon>Eukaryota</taxon>
        <taxon>Fungi</taxon>
        <taxon>Dikarya</taxon>
        <taxon>Ascomycota</taxon>
        <taxon>Pezizomycotina</taxon>
        <taxon>Eurotiomycetes</taxon>
        <taxon>Eurotiomycetidae</taxon>
        <taxon>Eurotiales</taxon>
        <taxon>Aspergillaceae</taxon>
        <taxon>Aspergillus</taxon>
        <taxon>Aspergillus subgen. Circumdati</taxon>
    </lineage>
</organism>
<dbReference type="InterPro" id="IPR036167">
    <property type="entry name" value="tRNA_intron_Endo_cat-like_sf"/>
</dbReference>
<evidence type="ECO:0000256" key="1">
    <source>
        <dbReference type="ARBA" id="ARBA00022694"/>
    </source>
</evidence>
<feature type="domain" description="tRNA-splicing endonuclease subunit Sen15" evidence="3">
    <location>
        <begin position="55"/>
        <end position="151"/>
    </location>
</feature>
<reference evidence="4 5" key="1">
    <citation type="submission" date="2018-07" db="EMBL/GenBank/DDBJ databases">
        <title>The genomes of Aspergillus section Nigri reveals drivers in fungal speciation.</title>
        <authorList>
            <consortium name="DOE Joint Genome Institute"/>
            <person name="Vesth T.C."/>
            <person name="Nybo J."/>
            <person name="Theobald S."/>
            <person name="Brandl J."/>
            <person name="Frisvad J.C."/>
            <person name="Nielsen K.F."/>
            <person name="Lyhne E.K."/>
            <person name="Kogle M.E."/>
            <person name="Kuo A."/>
            <person name="Riley R."/>
            <person name="Clum A."/>
            <person name="Nolan M."/>
            <person name="Lipzen A."/>
            <person name="Salamov A."/>
            <person name="Henrissat B."/>
            <person name="Wiebenga A."/>
            <person name="De vries R.P."/>
            <person name="Grigoriev I.V."/>
            <person name="Mortensen U.H."/>
            <person name="Andersen M.R."/>
            <person name="Baker S.E."/>
        </authorList>
    </citation>
    <scope>NUCLEOTIDE SEQUENCE [LARGE SCALE GENOMIC DNA]</scope>
    <source>
        <strain evidence="4 5">CBS 139.54b</strain>
    </source>
</reference>
<dbReference type="GO" id="GO:0000214">
    <property type="term" value="C:tRNA-intron endonuclease complex"/>
    <property type="evidence" value="ECO:0007669"/>
    <property type="project" value="InterPro"/>
</dbReference>
<accession>A0A3F3PLI6</accession>
<feature type="region of interest" description="Disordered" evidence="2">
    <location>
        <begin position="1"/>
        <end position="24"/>
    </location>
</feature>
<evidence type="ECO:0000256" key="2">
    <source>
        <dbReference type="SAM" id="MobiDB-lite"/>
    </source>
</evidence>
<dbReference type="InterPro" id="IPR042777">
    <property type="entry name" value="Sen15_fungi"/>
</dbReference>
<dbReference type="GeneID" id="38143152"/>
<evidence type="ECO:0000313" key="5">
    <source>
        <dbReference type="Proteomes" id="UP000253729"/>
    </source>
</evidence>
<keyword evidence="1" id="KW-0819">tRNA processing</keyword>
<dbReference type="Pfam" id="PF09631">
    <property type="entry name" value="Sen15"/>
    <property type="match status" value="1"/>
</dbReference>
<dbReference type="STRING" id="1341132.A0A3F3PLI6"/>
<dbReference type="GO" id="GO:0000213">
    <property type="term" value="F:tRNA-intron lyase activity"/>
    <property type="evidence" value="ECO:0007669"/>
    <property type="project" value="TreeGrafter"/>
</dbReference>
<protein>
    <recommendedName>
        <fullName evidence="3">tRNA-splicing endonuclease subunit Sen15 domain-containing protein</fullName>
    </recommendedName>
</protein>
<dbReference type="InterPro" id="IPR018593">
    <property type="entry name" value="tRNA-endonuc_su_Sen15"/>
</dbReference>
<dbReference type="Proteomes" id="UP000253729">
    <property type="component" value="Unassembled WGS sequence"/>
</dbReference>
<keyword evidence="5" id="KW-1185">Reference proteome</keyword>
<name>A0A3F3PLI6_9EURO</name>
<dbReference type="GO" id="GO:0000379">
    <property type="term" value="P:tRNA-type intron splice site recognition and cleavage"/>
    <property type="evidence" value="ECO:0007669"/>
    <property type="project" value="InterPro"/>
</dbReference>
<evidence type="ECO:0000313" key="4">
    <source>
        <dbReference type="EMBL" id="RDH27216.1"/>
    </source>
</evidence>
<dbReference type="PANTHER" id="PTHR28518">
    <property type="entry name" value="TRNA-SPLICING ENDONUCLEASE SUBUNIT SEN15"/>
    <property type="match status" value="1"/>
</dbReference>
<dbReference type="EMBL" id="KZ852096">
    <property type="protein sequence ID" value="RDH27216.1"/>
    <property type="molecule type" value="Genomic_DNA"/>
</dbReference>
<feature type="compositionally biased region" description="Pro residues" evidence="2">
    <location>
        <begin position="1"/>
        <end position="10"/>
    </location>
</feature>
<gene>
    <name evidence="4" type="ORF">BDQ94DRAFT_185107</name>
</gene>
<dbReference type="AlphaFoldDB" id="A0A3F3PLI6"/>